<reference evidence="1 2" key="1">
    <citation type="submission" date="2018-11" db="EMBL/GenBank/DDBJ databases">
        <authorList>
            <person name="Kleinhagauer T."/>
            <person name="Glaeser S.P."/>
            <person name="Spergser J."/>
            <person name="Ruckert C."/>
            <person name="Kaempfer P."/>
            <person name="Busse H.-J."/>
        </authorList>
    </citation>
    <scope>NUCLEOTIDE SEQUENCE [LARGE SCALE GENOMIC DNA]</scope>
    <source>
        <strain evidence="1 2">200CH</strain>
    </source>
</reference>
<evidence type="ECO:0000313" key="1">
    <source>
        <dbReference type="EMBL" id="AZA13509.1"/>
    </source>
</evidence>
<evidence type="ECO:0000313" key="2">
    <source>
        <dbReference type="Proteomes" id="UP000269019"/>
    </source>
</evidence>
<accession>A0A3G6J6E6</accession>
<gene>
    <name evidence="1" type="ORF">CCHOA_05545</name>
</gene>
<proteinExistence type="predicted"/>
<protein>
    <recommendedName>
        <fullName evidence="3">3-methyladenine DNA glycosylase</fullName>
    </recommendedName>
</protein>
<name>A0A3G6J6E6_9CORY</name>
<dbReference type="KEGG" id="ccho:CCHOA_05545"/>
<dbReference type="AlphaFoldDB" id="A0A3G6J6E6"/>
<sequence>MAGVLAGSLNYPYQVLPVDVWQAAAADHLARATVFTAERLARASRGVQHPVWDFLFDYYMISPAALRRWHPGIRYRLAGDAEHQSWRDYHSDAESATIGVDVAGFSAATVASWRSVRKLLVATAAAKPVFHCFGLHEWAMVYQQPQHRHDLPLRIGQQATDTVVERSALCCTHVDAVRFFTPAALPRNAYHPARDTQAEFEQAGCVHATMDLYKWAGKLGAIIPGELLHRCFALACRARILDMEASPYDCRSLGFQVVPIETAAGRAEYVRRQRELAAAGSRLRQQLVEHIDLALAARKSIAAH</sequence>
<dbReference type="EMBL" id="CP033896">
    <property type="protein sequence ID" value="AZA13509.1"/>
    <property type="molecule type" value="Genomic_DNA"/>
</dbReference>
<dbReference type="Proteomes" id="UP000269019">
    <property type="component" value="Chromosome"/>
</dbReference>
<dbReference type="OrthoDB" id="9790578at2"/>
<organism evidence="1 2">
    <name type="scientific">Corynebacterium choanae</name>
    <dbReference type="NCBI Taxonomy" id="1862358"/>
    <lineage>
        <taxon>Bacteria</taxon>
        <taxon>Bacillati</taxon>
        <taxon>Actinomycetota</taxon>
        <taxon>Actinomycetes</taxon>
        <taxon>Mycobacteriales</taxon>
        <taxon>Corynebacteriaceae</taxon>
        <taxon>Corynebacterium</taxon>
    </lineage>
</organism>
<keyword evidence="2" id="KW-1185">Reference proteome</keyword>
<dbReference type="RefSeq" id="WP_123927699.1">
    <property type="nucleotide sequence ID" value="NZ_CP033896.1"/>
</dbReference>
<evidence type="ECO:0008006" key="3">
    <source>
        <dbReference type="Google" id="ProtNLM"/>
    </source>
</evidence>